<feature type="transmembrane region" description="Helical" evidence="1">
    <location>
        <begin position="76"/>
        <end position="101"/>
    </location>
</feature>
<name>A0A229RBV1_AMYAL</name>
<dbReference type="AlphaFoldDB" id="A0A229RBV1"/>
<evidence type="ECO:0000313" key="2">
    <source>
        <dbReference type="EMBL" id="OXM43941.1"/>
    </source>
</evidence>
<evidence type="ECO:0000313" key="3">
    <source>
        <dbReference type="Proteomes" id="UP000215563"/>
    </source>
</evidence>
<gene>
    <name evidence="2" type="ORF">CFP75_36345</name>
</gene>
<proteinExistence type="predicted"/>
<reference evidence="2 3" key="1">
    <citation type="submission" date="2017-07" db="EMBL/GenBank/DDBJ databases">
        <title>Amycolatopsis alba DSM 44262 Genome sequencing and assembly.</title>
        <authorList>
            <person name="Kaur N."/>
            <person name="Mayilraj S."/>
        </authorList>
    </citation>
    <scope>NUCLEOTIDE SEQUENCE [LARGE SCALE GENOMIC DNA]</scope>
    <source>
        <strain evidence="2 3">DSM 44262</strain>
    </source>
</reference>
<evidence type="ECO:0000256" key="1">
    <source>
        <dbReference type="SAM" id="Phobius"/>
    </source>
</evidence>
<comment type="caution">
    <text evidence="2">The sequence shown here is derived from an EMBL/GenBank/DDBJ whole genome shotgun (WGS) entry which is preliminary data.</text>
</comment>
<keyword evidence="1" id="KW-0812">Transmembrane</keyword>
<accession>A0A229RBV1</accession>
<protein>
    <submittedName>
        <fullName evidence="2">Uncharacterized protein</fullName>
    </submittedName>
</protein>
<sequence>MPVADSLSPGCTLGRSRISSSGFGGVLLDEGTSVGGGVSVVDDGGGVVVVGVVVVVTGVVGVVVVPGLVGVVTGTVGFVVGGTFVVGGGVVTVPVTLYTALPVSGPPVRAFVQVPDTVWPPGVALPGTVAPTCPLGALTEVMAAPSQVKEIGPLHGEKFQEMVKELPAGPLEGFKPTVD</sequence>
<keyword evidence="1" id="KW-0472">Membrane</keyword>
<feature type="transmembrane region" description="Helical" evidence="1">
    <location>
        <begin position="47"/>
        <end position="69"/>
    </location>
</feature>
<dbReference type="EMBL" id="NMQU01000136">
    <property type="protein sequence ID" value="OXM43941.1"/>
    <property type="molecule type" value="Genomic_DNA"/>
</dbReference>
<keyword evidence="1" id="KW-1133">Transmembrane helix</keyword>
<keyword evidence="3" id="KW-1185">Reference proteome</keyword>
<organism evidence="2 3">
    <name type="scientific">Amycolatopsis alba DSM 44262</name>
    <dbReference type="NCBI Taxonomy" id="1125972"/>
    <lineage>
        <taxon>Bacteria</taxon>
        <taxon>Bacillati</taxon>
        <taxon>Actinomycetota</taxon>
        <taxon>Actinomycetes</taxon>
        <taxon>Pseudonocardiales</taxon>
        <taxon>Pseudonocardiaceae</taxon>
        <taxon>Amycolatopsis</taxon>
    </lineage>
</organism>
<dbReference type="Proteomes" id="UP000215563">
    <property type="component" value="Unassembled WGS sequence"/>
</dbReference>